<dbReference type="AlphaFoldDB" id="A0A6G1E9L2"/>
<keyword evidence="3" id="KW-1185">Reference proteome</keyword>
<dbReference type="Proteomes" id="UP000479710">
    <property type="component" value="Unassembled WGS sequence"/>
</dbReference>
<evidence type="ECO:0000313" key="2">
    <source>
        <dbReference type="EMBL" id="KAF0921805.1"/>
    </source>
</evidence>
<feature type="chain" id="PRO_5026241721" description="Hydrophobic seed protein domain-containing protein" evidence="1">
    <location>
        <begin position="29"/>
        <end position="102"/>
    </location>
</feature>
<evidence type="ECO:0000256" key="1">
    <source>
        <dbReference type="SAM" id="SignalP"/>
    </source>
</evidence>
<dbReference type="EMBL" id="SPHZ02000004">
    <property type="protein sequence ID" value="KAF0921805.1"/>
    <property type="molecule type" value="Genomic_DNA"/>
</dbReference>
<organism evidence="2 3">
    <name type="scientific">Oryza meyeriana var. granulata</name>
    <dbReference type="NCBI Taxonomy" id="110450"/>
    <lineage>
        <taxon>Eukaryota</taxon>
        <taxon>Viridiplantae</taxon>
        <taxon>Streptophyta</taxon>
        <taxon>Embryophyta</taxon>
        <taxon>Tracheophyta</taxon>
        <taxon>Spermatophyta</taxon>
        <taxon>Magnoliopsida</taxon>
        <taxon>Liliopsida</taxon>
        <taxon>Poales</taxon>
        <taxon>Poaceae</taxon>
        <taxon>BOP clade</taxon>
        <taxon>Oryzoideae</taxon>
        <taxon>Oryzeae</taxon>
        <taxon>Oryzinae</taxon>
        <taxon>Oryza</taxon>
        <taxon>Oryza meyeriana</taxon>
    </lineage>
</organism>
<keyword evidence="1" id="KW-0732">Signal</keyword>
<proteinExistence type="predicted"/>
<accession>A0A6G1E9L2</accession>
<comment type="caution">
    <text evidence="2">The sequence shown here is derived from an EMBL/GenBank/DDBJ whole genome shotgun (WGS) entry which is preliminary data.</text>
</comment>
<gene>
    <name evidence="2" type="ORF">E2562_020099</name>
</gene>
<protein>
    <recommendedName>
        <fullName evidence="4">Hydrophobic seed protein domain-containing protein</fullName>
    </recommendedName>
</protein>
<evidence type="ECO:0008006" key="4">
    <source>
        <dbReference type="Google" id="ProtNLM"/>
    </source>
</evidence>
<sequence length="102" mass="10878">MEGKAIVAAVLSTLLLPLLLSQPPRAIADVHLSIAALADHLSIEACSRFLDLLSRRNMILLCNAILLIVLRDAGVLSCRAAARHNADGDGLESLQLQLVMKA</sequence>
<name>A0A6G1E9L2_9ORYZ</name>
<dbReference type="OrthoDB" id="696520at2759"/>
<feature type="signal peptide" evidence="1">
    <location>
        <begin position="1"/>
        <end position="28"/>
    </location>
</feature>
<evidence type="ECO:0000313" key="3">
    <source>
        <dbReference type="Proteomes" id="UP000479710"/>
    </source>
</evidence>
<reference evidence="2 3" key="1">
    <citation type="submission" date="2019-11" db="EMBL/GenBank/DDBJ databases">
        <title>Whole genome sequence of Oryza granulata.</title>
        <authorList>
            <person name="Li W."/>
        </authorList>
    </citation>
    <scope>NUCLEOTIDE SEQUENCE [LARGE SCALE GENOMIC DNA]</scope>
    <source>
        <strain evidence="3">cv. Menghai</strain>
        <tissue evidence="2">Leaf</tissue>
    </source>
</reference>